<dbReference type="PROSITE" id="PS51686">
    <property type="entry name" value="SAM_MT_RSMB_NOP"/>
    <property type="match status" value="1"/>
</dbReference>
<organism evidence="8 9">
    <name type="scientific">Hoylesella timonensis S9-PR14</name>
    <dbReference type="NCBI Taxonomy" id="1401062"/>
    <lineage>
        <taxon>Bacteria</taxon>
        <taxon>Pseudomonadati</taxon>
        <taxon>Bacteroidota</taxon>
        <taxon>Bacteroidia</taxon>
        <taxon>Bacteroidales</taxon>
        <taxon>Prevotellaceae</taxon>
        <taxon>Hoylesella</taxon>
    </lineage>
</organism>
<evidence type="ECO:0000256" key="5">
    <source>
        <dbReference type="ARBA" id="ARBA00022884"/>
    </source>
</evidence>
<evidence type="ECO:0000256" key="6">
    <source>
        <dbReference type="PROSITE-ProRule" id="PRU01023"/>
    </source>
</evidence>
<dbReference type="PANTHER" id="PTHR22807:SF30">
    <property type="entry name" value="28S RRNA (CYTOSINE(4447)-C(5))-METHYLTRANSFERASE-RELATED"/>
    <property type="match status" value="1"/>
</dbReference>
<dbReference type="InterPro" id="IPR029063">
    <property type="entry name" value="SAM-dependent_MTases_sf"/>
</dbReference>
<keyword evidence="2 6" id="KW-0489">Methyltransferase</keyword>
<keyword evidence="1" id="KW-0963">Cytoplasm</keyword>
<dbReference type="InterPro" id="IPR049560">
    <property type="entry name" value="MeTrfase_RsmB-F_NOP2_cat"/>
</dbReference>
<evidence type="ECO:0000256" key="4">
    <source>
        <dbReference type="ARBA" id="ARBA00022691"/>
    </source>
</evidence>
<feature type="binding site" evidence="6">
    <location>
        <position position="132"/>
    </location>
    <ligand>
        <name>S-adenosyl-L-methionine</name>
        <dbReference type="ChEBI" id="CHEBI:59789"/>
    </ligand>
</feature>
<evidence type="ECO:0000259" key="7">
    <source>
        <dbReference type="PROSITE" id="PS51686"/>
    </source>
</evidence>
<dbReference type="GO" id="GO:0003723">
    <property type="term" value="F:RNA binding"/>
    <property type="evidence" value="ECO:0007669"/>
    <property type="project" value="UniProtKB-UniRule"/>
</dbReference>
<comment type="similarity">
    <text evidence="6">Belongs to the class I-like SAM-binding methyltransferase superfamily. RsmB/NOP family.</text>
</comment>
<dbReference type="Proteomes" id="UP000029723">
    <property type="component" value="Unassembled WGS sequence"/>
</dbReference>
<evidence type="ECO:0000256" key="3">
    <source>
        <dbReference type="ARBA" id="ARBA00022679"/>
    </source>
</evidence>
<feature type="binding site" evidence="6">
    <location>
        <position position="176"/>
    </location>
    <ligand>
        <name>S-adenosyl-L-methionine</name>
        <dbReference type="ChEBI" id="CHEBI:59789"/>
    </ligand>
</feature>
<keyword evidence="5 6" id="KW-0694">RNA-binding</keyword>
<proteinExistence type="inferred from homology"/>
<evidence type="ECO:0000313" key="9">
    <source>
        <dbReference type="Proteomes" id="UP000029723"/>
    </source>
</evidence>
<name>A0A098YSK6_9BACT</name>
<keyword evidence="3 6" id="KW-0808">Transferase</keyword>
<comment type="caution">
    <text evidence="6">Lacks conserved residue(s) required for the propagation of feature annotation.</text>
</comment>
<dbReference type="EMBL" id="JRPQ01000140">
    <property type="protein sequence ID" value="KGI21618.1"/>
    <property type="molecule type" value="Genomic_DNA"/>
</dbReference>
<dbReference type="RefSeq" id="WP_036928235.1">
    <property type="nucleotide sequence ID" value="NZ_JRPQ01000140.1"/>
</dbReference>
<dbReference type="PRINTS" id="PR02008">
    <property type="entry name" value="RCMTFAMILY"/>
</dbReference>
<accession>A0A098YSK6</accession>
<feature type="binding site" evidence="6">
    <location>
        <begin position="108"/>
        <end position="114"/>
    </location>
    <ligand>
        <name>S-adenosyl-L-methionine</name>
        <dbReference type="ChEBI" id="CHEBI:59789"/>
    </ligand>
</feature>
<dbReference type="AlphaFoldDB" id="A0A098YSK6"/>
<dbReference type="Gene3D" id="2.30.130.60">
    <property type="match status" value="1"/>
</dbReference>
<dbReference type="InterPro" id="IPR001678">
    <property type="entry name" value="MeTrfase_RsmB-F_NOP2_dom"/>
</dbReference>
<evidence type="ECO:0000256" key="1">
    <source>
        <dbReference type="ARBA" id="ARBA00022490"/>
    </source>
</evidence>
<feature type="domain" description="SAM-dependent MTase RsmB/NOP-type" evidence="7">
    <location>
        <begin position="7"/>
        <end position="315"/>
    </location>
</feature>
<dbReference type="InterPro" id="IPR031341">
    <property type="entry name" value="Methyltr_RsmF_N"/>
</dbReference>
<dbReference type="Gene3D" id="3.40.50.150">
    <property type="entry name" value="Vaccinia Virus protein VP39"/>
    <property type="match status" value="1"/>
</dbReference>
<evidence type="ECO:0000256" key="2">
    <source>
        <dbReference type="ARBA" id="ARBA00022603"/>
    </source>
</evidence>
<dbReference type="OrthoDB" id="9810297at2"/>
<protein>
    <recommendedName>
        <fullName evidence="7">SAM-dependent MTase RsmB/NOP-type domain-containing protein</fullName>
    </recommendedName>
</protein>
<dbReference type="Pfam" id="PF17125">
    <property type="entry name" value="Methyltr_RsmF_N"/>
    <property type="match status" value="1"/>
</dbReference>
<dbReference type="InterPro" id="IPR027391">
    <property type="entry name" value="Nol1_Nop2_Fmu_2"/>
</dbReference>
<reference evidence="8 9" key="1">
    <citation type="submission" date="2014-07" db="EMBL/GenBank/DDBJ databases">
        <authorList>
            <person name="McCorrison J."/>
            <person name="Sanka R."/>
            <person name="Torralba M."/>
            <person name="Gillis M."/>
            <person name="Haft D.H."/>
            <person name="Methe B."/>
            <person name="Sutton G."/>
            <person name="Nelson K.E."/>
        </authorList>
    </citation>
    <scope>NUCLEOTIDE SEQUENCE [LARGE SCALE GENOMIC DNA]</scope>
    <source>
        <strain evidence="8 9">S9-PR14</strain>
    </source>
</reference>
<dbReference type="GO" id="GO:0008173">
    <property type="term" value="F:RNA methyltransferase activity"/>
    <property type="evidence" value="ECO:0007669"/>
    <property type="project" value="InterPro"/>
</dbReference>
<dbReference type="Pfam" id="PF13636">
    <property type="entry name" value="Methyltranf_PUA"/>
    <property type="match status" value="1"/>
</dbReference>
<dbReference type="GO" id="GO:0001510">
    <property type="term" value="P:RNA methylation"/>
    <property type="evidence" value="ECO:0007669"/>
    <property type="project" value="InterPro"/>
</dbReference>
<dbReference type="Gene3D" id="3.30.70.1170">
    <property type="entry name" value="Sun protein, domain 3"/>
    <property type="match status" value="1"/>
</dbReference>
<sequence>MALPEAFENYTRAMMGDDLFAHFAHSMQQDATAFIRLNHYKCPTAKMALAASKVPWYEYGYALDARPAFTFDPLFHAGLYYVQEQSSMFLAQVLRQFVQSPVRMLDMCAAPGGKSTLARLELPKGSTLVCNEPNRSRVRILNENIQKCGHAEVMVTNNYPKEIRQSGLKFQVILCDVPCSGEGMFRKNANAIDEWSVDNVNKCQQLQREIVAEAWQCLEPGGLLIYSTCTFNTKENEENVAWICQELGATTLKVKVEEDWNIMGNLLSVPTTDATTNKEYKHSSAFNVYRFIPGYQDKPGNIYGEGLFMTVLRKEGTAQPMTEKTSKQKVRHQHSDNKLSVPTHWLQESQHFNFTWVKNELWAIPPSLQSQYEQAARSLRVVAAGINLLQLKGRSFIPSQGLALSSCLSPTAFPRVKLSYADAIQYLGRNTITLPPNTPQGFILVTYQNVALGFVKNMGNRANNLYPNEWRIRSTHSPENITQIIIV</sequence>
<feature type="active site" description="Nucleophile" evidence="6">
    <location>
        <position position="229"/>
    </location>
</feature>
<dbReference type="InterPro" id="IPR023267">
    <property type="entry name" value="RCMT"/>
</dbReference>
<evidence type="ECO:0000313" key="8">
    <source>
        <dbReference type="EMBL" id="KGI21618.1"/>
    </source>
</evidence>
<gene>
    <name evidence="8" type="ORF">HMPREF9304_09225</name>
</gene>
<dbReference type="SUPFAM" id="SSF53335">
    <property type="entry name" value="S-adenosyl-L-methionine-dependent methyltransferases"/>
    <property type="match status" value="1"/>
</dbReference>
<keyword evidence="4 6" id="KW-0949">S-adenosyl-L-methionine</keyword>
<dbReference type="Pfam" id="PF01189">
    <property type="entry name" value="Methyltr_RsmB-F"/>
    <property type="match status" value="1"/>
</dbReference>
<comment type="caution">
    <text evidence="8">The sequence shown here is derived from an EMBL/GenBank/DDBJ whole genome shotgun (WGS) entry which is preliminary data.</text>
</comment>
<dbReference type="PANTHER" id="PTHR22807">
    <property type="entry name" value="NOP2 YEAST -RELATED NOL1/NOP2/FMU SUN DOMAIN-CONTAINING"/>
    <property type="match status" value="1"/>
</dbReference>